<feature type="transmembrane region" description="Helical" evidence="1">
    <location>
        <begin position="12"/>
        <end position="35"/>
    </location>
</feature>
<dbReference type="KEGG" id="pprf:DPRO_2535"/>
<feature type="transmembrane region" description="Helical" evidence="1">
    <location>
        <begin position="92"/>
        <end position="111"/>
    </location>
</feature>
<feature type="transmembrane region" description="Helical" evidence="1">
    <location>
        <begin position="117"/>
        <end position="136"/>
    </location>
</feature>
<gene>
    <name evidence="3" type="ORF">DPRO_2535</name>
</gene>
<keyword evidence="1" id="KW-0812">Transmembrane</keyword>
<proteinExistence type="predicted"/>
<evidence type="ECO:0000313" key="4">
    <source>
        <dbReference type="Proteomes" id="UP000219215"/>
    </source>
</evidence>
<feature type="transmembrane region" description="Helical" evidence="1">
    <location>
        <begin position="157"/>
        <end position="175"/>
    </location>
</feature>
<dbReference type="AlphaFoldDB" id="A0A2C8FAH6"/>
<evidence type="ECO:0000313" key="3">
    <source>
        <dbReference type="EMBL" id="SOB59444.1"/>
    </source>
</evidence>
<evidence type="ECO:0000256" key="1">
    <source>
        <dbReference type="SAM" id="Phobius"/>
    </source>
</evidence>
<dbReference type="Pfam" id="PF07885">
    <property type="entry name" value="Ion_trans_2"/>
    <property type="match status" value="1"/>
</dbReference>
<name>A0A2C8FAH6_9BACT</name>
<dbReference type="SUPFAM" id="SSF81324">
    <property type="entry name" value="Voltage-gated potassium channels"/>
    <property type="match status" value="1"/>
</dbReference>
<feature type="transmembrane region" description="Helical" evidence="1">
    <location>
        <begin position="195"/>
        <end position="214"/>
    </location>
</feature>
<sequence>MTHPHHPTLRRVILTHFVPCFFIGVITLYMANLFLDRSVAATLNDSMLSWADFLAAGINGSIVAGLVALFHERRNAWLAKVQSSEPLMATRTIQYAAIAGFLAGALDILLVLHNEGILILTALVLVLLFIHLREFAGNLGNMLRPGYTATWGEVSELSRIYVTMLAGFTLVNAALEGAHLIAGLPAPFGFSQQGGDIFLNSLYFTVVTMTTLGYGDFTPKMWDAKLLAMIECLVSYVMFALMVGIVTRGVVTAKEKNEQ</sequence>
<dbReference type="Gene3D" id="1.10.287.70">
    <property type="match status" value="1"/>
</dbReference>
<keyword evidence="4" id="KW-1185">Reference proteome</keyword>
<protein>
    <recommendedName>
        <fullName evidence="2">Potassium channel domain-containing protein</fullName>
    </recommendedName>
</protein>
<dbReference type="InterPro" id="IPR013099">
    <property type="entry name" value="K_chnl_dom"/>
</dbReference>
<keyword evidence="1" id="KW-1133">Transmembrane helix</keyword>
<organism evidence="3 4">
    <name type="scientific">Pseudodesulfovibrio profundus</name>
    <dbReference type="NCBI Taxonomy" id="57320"/>
    <lineage>
        <taxon>Bacteria</taxon>
        <taxon>Pseudomonadati</taxon>
        <taxon>Thermodesulfobacteriota</taxon>
        <taxon>Desulfovibrionia</taxon>
        <taxon>Desulfovibrionales</taxon>
        <taxon>Desulfovibrionaceae</taxon>
    </lineage>
</organism>
<accession>A0A2C8FAH6</accession>
<evidence type="ECO:0000259" key="2">
    <source>
        <dbReference type="Pfam" id="PF07885"/>
    </source>
</evidence>
<feature type="transmembrane region" description="Helical" evidence="1">
    <location>
        <begin position="47"/>
        <end position="71"/>
    </location>
</feature>
<reference evidence="4" key="1">
    <citation type="submission" date="2017-09" db="EMBL/GenBank/DDBJ databases">
        <authorList>
            <person name="Regsiter A."/>
            <person name="William W."/>
        </authorList>
    </citation>
    <scope>NUCLEOTIDE SEQUENCE [LARGE SCALE GENOMIC DNA]</scope>
    <source>
        <strain evidence="4">500-1</strain>
    </source>
</reference>
<feature type="domain" description="Potassium channel" evidence="2">
    <location>
        <begin position="197"/>
        <end position="248"/>
    </location>
</feature>
<dbReference type="Proteomes" id="UP000219215">
    <property type="component" value="Chromosome DPRO"/>
</dbReference>
<dbReference type="EMBL" id="LT907975">
    <property type="protein sequence ID" value="SOB59444.1"/>
    <property type="molecule type" value="Genomic_DNA"/>
</dbReference>
<feature type="transmembrane region" description="Helical" evidence="1">
    <location>
        <begin position="226"/>
        <end position="246"/>
    </location>
</feature>
<keyword evidence="1" id="KW-0472">Membrane</keyword>